<proteinExistence type="predicted"/>
<gene>
    <name evidence="2" type="primary">gb09100</name>
    <name evidence="2" type="ORF">PR202_gb09100</name>
</gene>
<organism evidence="2 3">
    <name type="scientific">Eleusine coracana subsp. coracana</name>
    <dbReference type="NCBI Taxonomy" id="191504"/>
    <lineage>
        <taxon>Eukaryota</taxon>
        <taxon>Viridiplantae</taxon>
        <taxon>Streptophyta</taxon>
        <taxon>Embryophyta</taxon>
        <taxon>Tracheophyta</taxon>
        <taxon>Spermatophyta</taxon>
        <taxon>Magnoliopsida</taxon>
        <taxon>Liliopsida</taxon>
        <taxon>Poales</taxon>
        <taxon>Poaceae</taxon>
        <taxon>PACMAD clade</taxon>
        <taxon>Chloridoideae</taxon>
        <taxon>Cynodonteae</taxon>
        <taxon>Eleusininae</taxon>
        <taxon>Eleusine</taxon>
    </lineage>
</organism>
<dbReference type="PANTHER" id="PTHR34657:SF4">
    <property type="entry name" value="EMBRYO SAC DEVELOPMENT ARREST 6"/>
    <property type="match status" value="1"/>
</dbReference>
<reference evidence="2" key="2">
    <citation type="submission" date="2021-12" db="EMBL/GenBank/DDBJ databases">
        <title>Resequencing data analysis of finger millet.</title>
        <authorList>
            <person name="Hatakeyama M."/>
            <person name="Aluri S."/>
            <person name="Balachadran M.T."/>
            <person name="Sivarajan S.R."/>
            <person name="Poveda L."/>
            <person name="Shimizu-Inatsugi R."/>
            <person name="Schlapbach R."/>
            <person name="Sreeman S.M."/>
            <person name="Shimizu K.K."/>
        </authorList>
    </citation>
    <scope>NUCLEOTIDE SEQUENCE</scope>
</reference>
<feature type="compositionally biased region" description="Pro residues" evidence="1">
    <location>
        <begin position="16"/>
        <end position="26"/>
    </location>
</feature>
<evidence type="ECO:0000313" key="2">
    <source>
        <dbReference type="EMBL" id="GJN21608.1"/>
    </source>
</evidence>
<evidence type="ECO:0008006" key="4">
    <source>
        <dbReference type="Google" id="ProtNLM"/>
    </source>
</evidence>
<accession>A0AAV5EGY1</accession>
<keyword evidence="3" id="KW-1185">Reference proteome</keyword>
<evidence type="ECO:0000256" key="1">
    <source>
        <dbReference type="SAM" id="MobiDB-lite"/>
    </source>
</evidence>
<name>A0AAV5EGY1_ELECO</name>
<protein>
    <recommendedName>
        <fullName evidence="4">Embryo sac development arrest 6</fullName>
    </recommendedName>
</protein>
<reference evidence="2" key="1">
    <citation type="journal article" date="2018" name="DNA Res.">
        <title>Multiple hybrid de novo genome assembly of finger millet, an orphan allotetraploid crop.</title>
        <authorList>
            <person name="Hatakeyama M."/>
            <person name="Aluri S."/>
            <person name="Balachadran M.T."/>
            <person name="Sivarajan S.R."/>
            <person name="Patrignani A."/>
            <person name="Gruter S."/>
            <person name="Poveda L."/>
            <person name="Shimizu-Inatsugi R."/>
            <person name="Baeten J."/>
            <person name="Francoijs K.J."/>
            <person name="Nataraja K.N."/>
            <person name="Reddy Y.A.N."/>
            <person name="Phadnis S."/>
            <person name="Ravikumar R.L."/>
            <person name="Schlapbach R."/>
            <person name="Sreeman S.M."/>
            <person name="Shimizu K.K."/>
        </authorList>
    </citation>
    <scope>NUCLEOTIDE SEQUENCE</scope>
</reference>
<feature type="region of interest" description="Disordered" evidence="1">
    <location>
        <begin position="1"/>
        <end position="28"/>
    </location>
</feature>
<sequence>MRFSKQPVRPAVIRPGPKPPAPPPPQAAAKCAAGTKLLAGYLAHEYLTYGTLLEKHPAAALPASSGATAPPPPQPEPSQRYAEVSRLIMADGAHIPGIVNPSQLGGWLGINK</sequence>
<evidence type="ECO:0000313" key="3">
    <source>
        <dbReference type="Proteomes" id="UP001054889"/>
    </source>
</evidence>
<dbReference type="AlphaFoldDB" id="A0AAV5EGY1"/>
<comment type="caution">
    <text evidence="2">The sequence shown here is derived from an EMBL/GenBank/DDBJ whole genome shotgun (WGS) entry which is preliminary data.</text>
</comment>
<dbReference type="PANTHER" id="PTHR34657">
    <property type="entry name" value="EMBRYO SAC DEVELOPMENT ARREST 6"/>
    <property type="match status" value="1"/>
</dbReference>
<dbReference type="Proteomes" id="UP001054889">
    <property type="component" value="Unassembled WGS sequence"/>
</dbReference>
<dbReference type="EMBL" id="BQKI01000075">
    <property type="protein sequence ID" value="GJN21608.1"/>
    <property type="molecule type" value="Genomic_DNA"/>
</dbReference>